<dbReference type="Proteomes" id="UP001153076">
    <property type="component" value="Unassembled WGS sequence"/>
</dbReference>
<evidence type="ECO:0000313" key="2">
    <source>
        <dbReference type="Proteomes" id="UP001153076"/>
    </source>
</evidence>
<protein>
    <submittedName>
        <fullName evidence="1">Uncharacterized protein</fullName>
    </submittedName>
</protein>
<reference evidence="1" key="1">
    <citation type="submission" date="2022-04" db="EMBL/GenBank/DDBJ databases">
        <title>Carnegiea gigantea Genome sequencing and assembly v2.</title>
        <authorList>
            <person name="Copetti D."/>
            <person name="Sanderson M.J."/>
            <person name="Burquez A."/>
            <person name="Wojciechowski M.F."/>
        </authorList>
    </citation>
    <scope>NUCLEOTIDE SEQUENCE</scope>
    <source>
        <strain evidence="1">SGP5-SGP5p</strain>
        <tissue evidence="1">Aerial part</tissue>
    </source>
</reference>
<keyword evidence="2" id="KW-1185">Reference proteome</keyword>
<accession>A0A9Q1Q4F2</accession>
<comment type="caution">
    <text evidence="1">The sequence shown here is derived from an EMBL/GenBank/DDBJ whole genome shotgun (WGS) entry which is preliminary data.</text>
</comment>
<dbReference type="PANTHER" id="PTHR33240">
    <property type="entry name" value="OS08G0508500 PROTEIN"/>
    <property type="match status" value="1"/>
</dbReference>
<dbReference type="EMBL" id="JAKOGI010000998">
    <property type="protein sequence ID" value="KAJ8428535.1"/>
    <property type="molecule type" value="Genomic_DNA"/>
</dbReference>
<dbReference type="PANTHER" id="PTHR33240:SF17">
    <property type="entry name" value="EUKARYOTIC PEPTIDE CHAIN RELEASE FACTOR GTP-BINDING SUBUNIT-LIKE"/>
    <property type="match status" value="1"/>
</dbReference>
<sequence>MLGHSMKTTIFMTPLSLGSANGLMKRTMIVRLEWMLDRSSGLDMLSRWPKLIWRSPHPPPCHMPPIPGARPDLRNRNKLHDLVRNPMKGGAPLSGSQLFSLQLDGHRANCGQHPILGFGGHKVAPMGVIRLPLRFGDKARSRNLEVDFLVVVVAMAYNVILGCPTLYTAKAIIAPYILQILYEDGDGSVAKCFGDQGTRGLHRNAIWLV</sequence>
<organism evidence="1 2">
    <name type="scientific">Carnegiea gigantea</name>
    <dbReference type="NCBI Taxonomy" id="171969"/>
    <lineage>
        <taxon>Eukaryota</taxon>
        <taxon>Viridiplantae</taxon>
        <taxon>Streptophyta</taxon>
        <taxon>Embryophyta</taxon>
        <taxon>Tracheophyta</taxon>
        <taxon>Spermatophyta</taxon>
        <taxon>Magnoliopsida</taxon>
        <taxon>eudicotyledons</taxon>
        <taxon>Gunneridae</taxon>
        <taxon>Pentapetalae</taxon>
        <taxon>Caryophyllales</taxon>
        <taxon>Cactineae</taxon>
        <taxon>Cactaceae</taxon>
        <taxon>Cactoideae</taxon>
        <taxon>Echinocereeae</taxon>
        <taxon>Carnegiea</taxon>
    </lineage>
</organism>
<gene>
    <name evidence="1" type="ORF">Cgig2_009778</name>
</gene>
<evidence type="ECO:0000313" key="1">
    <source>
        <dbReference type="EMBL" id="KAJ8428535.1"/>
    </source>
</evidence>
<proteinExistence type="predicted"/>
<dbReference type="AlphaFoldDB" id="A0A9Q1Q4F2"/>
<name>A0A9Q1Q4F2_9CARY</name>
<dbReference type="OrthoDB" id="2919534at2759"/>